<evidence type="ECO:0008006" key="4">
    <source>
        <dbReference type="Google" id="ProtNLM"/>
    </source>
</evidence>
<dbReference type="EMBL" id="QGGL01000026">
    <property type="protein sequence ID" value="PWK05134.1"/>
    <property type="molecule type" value="Genomic_DNA"/>
</dbReference>
<evidence type="ECO:0000313" key="3">
    <source>
        <dbReference type="Proteomes" id="UP000245634"/>
    </source>
</evidence>
<keyword evidence="1" id="KW-0812">Transmembrane</keyword>
<keyword evidence="1" id="KW-1133">Transmembrane helix</keyword>
<reference evidence="2 3" key="1">
    <citation type="submission" date="2018-05" db="EMBL/GenBank/DDBJ databases">
        <title>Genomic Encyclopedia of Type Strains, Phase IV (KMG-IV): sequencing the most valuable type-strain genomes for metagenomic binning, comparative biology and taxonomic classification.</title>
        <authorList>
            <person name="Goeker M."/>
        </authorList>
    </citation>
    <scope>NUCLEOTIDE SEQUENCE [LARGE SCALE GENOMIC DNA]</scope>
    <source>
        <strain evidence="2 3">DSM 18773</strain>
    </source>
</reference>
<organism evidence="2 3">
    <name type="scientific">Tumebacillus permanentifrigoris</name>
    <dbReference type="NCBI Taxonomy" id="378543"/>
    <lineage>
        <taxon>Bacteria</taxon>
        <taxon>Bacillati</taxon>
        <taxon>Bacillota</taxon>
        <taxon>Bacilli</taxon>
        <taxon>Bacillales</taxon>
        <taxon>Alicyclobacillaceae</taxon>
        <taxon>Tumebacillus</taxon>
    </lineage>
</organism>
<feature type="transmembrane region" description="Helical" evidence="1">
    <location>
        <begin position="103"/>
        <end position="122"/>
    </location>
</feature>
<comment type="caution">
    <text evidence="2">The sequence shown here is derived from an EMBL/GenBank/DDBJ whole genome shotgun (WGS) entry which is preliminary data.</text>
</comment>
<protein>
    <recommendedName>
        <fullName evidence="4">UbiA prenyltransferase family protein</fullName>
    </recommendedName>
</protein>
<gene>
    <name evidence="2" type="ORF">C7459_1264</name>
</gene>
<proteinExistence type="predicted"/>
<feature type="transmembrane region" description="Helical" evidence="1">
    <location>
        <begin position="158"/>
        <end position="178"/>
    </location>
</feature>
<feature type="transmembrane region" description="Helical" evidence="1">
    <location>
        <begin position="128"/>
        <end position="146"/>
    </location>
</feature>
<accession>A0A316D2M8</accession>
<name>A0A316D2M8_9BACL</name>
<sequence>MFDLNKGNWIARRLSWRFGKPNAYTLAAAALPAVAGWLIEGYTAWSGMSEPLIGWAAVLHSLLCVAWWTQGQMRDIVVDRYLSRARRAQTVTGWIANRYGLAAIRHVPAACFLLAAFFGTVATLETAHVFFLSVLCGLLGAIRCWTVNLNRRSSVQRGLVKTILMTLAHGMLLTIWIACV</sequence>
<keyword evidence="1" id="KW-0472">Membrane</keyword>
<keyword evidence="3" id="KW-1185">Reference proteome</keyword>
<dbReference type="Proteomes" id="UP000245634">
    <property type="component" value="Unassembled WGS sequence"/>
</dbReference>
<evidence type="ECO:0000256" key="1">
    <source>
        <dbReference type="SAM" id="Phobius"/>
    </source>
</evidence>
<dbReference type="RefSeq" id="WP_109691242.1">
    <property type="nucleotide sequence ID" value="NZ_QGGL01000026.1"/>
</dbReference>
<feature type="transmembrane region" description="Helical" evidence="1">
    <location>
        <begin position="51"/>
        <end position="69"/>
    </location>
</feature>
<dbReference type="OrthoDB" id="2380496at2"/>
<evidence type="ECO:0000313" key="2">
    <source>
        <dbReference type="EMBL" id="PWK05134.1"/>
    </source>
</evidence>
<dbReference type="AlphaFoldDB" id="A0A316D2M8"/>
<feature type="transmembrane region" description="Helical" evidence="1">
    <location>
        <begin position="21"/>
        <end position="39"/>
    </location>
</feature>